<keyword evidence="6" id="KW-0694">RNA-binding</keyword>
<protein>
    <recommendedName>
        <fullName evidence="5 6">Small ribosomal subunit protein uS19</fullName>
    </recommendedName>
</protein>
<dbReference type="InterPro" id="IPR005713">
    <property type="entry name" value="Ribosomal_uS19_euk/arc"/>
</dbReference>
<organism evidence="8">
    <name type="scientific">uncultured euryarchaeote Rifle_16ft_4_minimus_37664</name>
    <dbReference type="NCBI Taxonomy" id="1665194"/>
    <lineage>
        <taxon>Archaea</taxon>
        <taxon>Methanobacteriati</taxon>
        <taxon>Methanobacteriota</taxon>
        <taxon>environmental samples</taxon>
    </lineage>
</organism>
<accession>A0A0H4T4P7</accession>
<evidence type="ECO:0000256" key="1">
    <source>
        <dbReference type="ARBA" id="ARBA00003239"/>
    </source>
</evidence>
<dbReference type="InterPro" id="IPR020934">
    <property type="entry name" value="Ribosomal_uS19_CS"/>
</dbReference>
<keyword evidence="4 6" id="KW-0687">Ribonucleoprotein</keyword>
<dbReference type="GO" id="GO:0019843">
    <property type="term" value="F:rRNA binding"/>
    <property type="evidence" value="ECO:0007669"/>
    <property type="project" value="UniProtKB-UniRule"/>
</dbReference>
<dbReference type="AlphaFoldDB" id="A0A0H4T4P7"/>
<evidence type="ECO:0000256" key="5">
    <source>
        <dbReference type="ARBA" id="ARBA00035163"/>
    </source>
</evidence>
<dbReference type="PANTHER" id="PTHR11880">
    <property type="entry name" value="RIBOSOMAL PROTEIN S19P FAMILY MEMBER"/>
    <property type="match status" value="1"/>
</dbReference>
<proteinExistence type="inferred from homology"/>
<evidence type="ECO:0000256" key="4">
    <source>
        <dbReference type="ARBA" id="ARBA00023274"/>
    </source>
</evidence>
<evidence type="ECO:0000313" key="8">
    <source>
        <dbReference type="EMBL" id="AKQ02696.1"/>
    </source>
</evidence>
<dbReference type="FunFam" id="3.30.860.10:FF:000002">
    <property type="entry name" value="40S ribosomal protein S15"/>
    <property type="match status" value="1"/>
</dbReference>
<dbReference type="PANTHER" id="PTHR11880:SF2">
    <property type="entry name" value="SMALL RIBOSOMAL SUBUNIT PROTEIN US19"/>
    <property type="match status" value="1"/>
</dbReference>
<dbReference type="SUPFAM" id="SSF54570">
    <property type="entry name" value="Ribosomal protein S19"/>
    <property type="match status" value="1"/>
</dbReference>
<evidence type="ECO:0000256" key="7">
    <source>
        <dbReference type="RuleBase" id="RU003485"/>
    </source>
</evidence>
<dbReference type="PIRSF" id="PIRSF002144">
    <property type="entry name" value="Ribosomal_S19"/>
    <property type="match status" value="1"/>
</dbReference>
<name>A0A0H4T4P7_9EURY</name>
<comment type="similarity">
    <text evidence="2 6 7">Belongs to the universal ribosomal protein uS19 family.</text>
</comment>
<evidence type="ECO:0000256" key="6">
    <source>
        <dbReference type="HAMAP-Rule" id="MF_00531"/>
    </source>
</evidence>
<dbReference type="Gene3D" id="3.30.860.10">
    <property type="entry name" value="30s Ribosomal Protein S19, Chain A"/>
    <property type="match status" value="1"/>
</dbReference>
<keyword evidence="3 6" id="KW-0689">Ribosomal protein</keyword>
<evidence type="ECO:0000256" key="3">
    <source>
        <dbReference type="ARBA" id="ARBA00022980"/>
    </source>
</evidence>
<dbReference type="InterPro" id="IPR002222">
    <property type="entry name" value="Ribosomal_uS19"/>
</dbReference>
<dbReference type="GO" id="GO:0006412">
    <property type="term" value="P:translation"/>
    <property type="evidence" value="ECO:0007669"/>
    <property type="project" value="UniProtKB-UniRule"/>
</dbReference>
<keyword evidence="6" id="KW-0699">rRNA-binding</keyword>
<dbReference type="PROSITE" id="PS00323">
    <property type="entry name" value="RIBOSOMAL_S19"/>
    <property type="match status" value="1"/>
</dbReference>
<gene>
    <name evidence="6" type="primary">rps19p</name>
</gene>
<dbReference type="HAMAP" id="MF_00531">
    <property type="entry name" value="Ribosomal_uS19"/>
    <property type="match status" value="1"/>
</dbReference>
<dbReference type="NCBIfam" id="NF003121">
    <property type="entry name" value="PRK04038.1"/>
    <property type="match status" value="1"/>
</dbReference>
<dbReference type="GO" id="GO:0022627">
    <property type="term" value="C:cytosolic small ribosomal subunit"/>
    <property type="evidence" value="ECO:0007669"/>
    <property type="project" value="UniProtKB-UniRule"/>
</dbReference>
<dbReference type="Pfam" id="PF00203">
    <property type="entry name" value="Ribosomal_S19"/>
    <property type="match status" value="1"/>
</dbReference>
<dbReference type="GO" id="GO:0000028">
    <property type="term" value="P:ribosomal small subunit assembly"/>
    <property type="evidence" value="ECO:0007669"/>
    <property type="project" value="TreeGrafter"/>
</dbReference>
<sequence>MVKRMGGLAKAARRKLRKRAGVVETRRKKEFTYRGYTLEEMKAMTLEEIIELLPARSRRSFIRGLDDERLTFVEKLRANGTEDAVRTHCRDVPILPDFIGKKVAVHNGKEYVSVDIKPEMIGHYLGEFAMTRKTVSHSGPGVGATRSSKFMPLK</sequence>
<reference evidence="8" key="1">
    <citation type="journal article" date="2015" name="ISME J.">
        <title>Aquifer environment selects for microbial species cohorts in sediment and groundwater.</title>
        <authorList>
            <person name="Hug L.A."/>
            <person name="Thomas B.C."/>
            <person name="Brown C.T."/>
            <person name="Frischkorn K.R."/>
            <person name="Williams K.H."/>
            <person name="Tringe S.G."/>
            <person name="Banfield J.F."/>
        </authorList>
    </citation>
    <scope>NUCLEOTIDE SEQUENCE</scope>
</reference>
<dbReference type="NCBIfam" id="TIGR01025">
    <property type="entry name" value="uS19_arch"/>
    <property type="match status" value="1"/>
</dbReference>
<dbReference type="EMBL" id="KT007002">
    <property type="protein sequence ID" value="AKQ02696.1"/>
    <property type="molecule type" value="Genomic_DNA"/>
</dbReference>
<dbReference type="InterPro" id="IPR023575">
    <property type="entry name" value="Ribosomal_uS19_SF"/>
</dbReference>
<evidence type="ECO:0000256" key="2">
    <source>
        <dbReference type="ARBA" id="ARBA00007345"/>
    </source>
</evidence>
<comment type="function">
    <text evidence="1 6">Protein S19 forms a complex with S13 that binds strongly to the 16S ribosomal RNA.</text>
</comment>
<dbReference type="GO" id="GO:0003735">
    <property type="term" value="F:structural constituent of ribosome"/>
    <property type="evidence" value="ECO:0007669"/>
    <property type="project" value="UniProtKB-UniRule"/>
</dbReference>
<dbReference type="PRINTS" id="PR00975">
    <property type="entry name" value="RIBOSOMALS19"/>
</dbReference>